<dbReference type="EMBL" id="SJJZ01000002">
    <property type="protein sequence ID" value="TCC08513.1"/>
    <property type="molecule type" value="Genomic_DNA"/>
</dbReference>
<evidence type="ECO:0000313" key="4">
    <source>
        <dbReference type="EMBL" id="TCC08513.1"/>
    </source>
</evidence>
<dbReference type="CDD" id="cd17788">
    <property type="entry name" value="CBS_pair_bac"/>
    <property type="match status" value="1"/>
</dbReference>
<dbReference type="AlphaFoldDB" id="A0A4R0HDX6"/>
<reference evidence="4 5" key="1">
    <citation type="submission" date="2019-02" db="EMBL/GenBank/DDBJ databases">
        <title>Kribbella capetownensis sp. nov. and Kribbella speibonae sp. nov., isolated from soil.</title>
        <authorList>
            <person name="Curtis S.M."/>
            <person name="Norton I."/>
            <person name="Everest G.J."/>
            <person name="Meyers P.R."/>
        </authorList>
    </citation>
    <scope>NUCLEOTIDE SEQUENCE [LARGE SCALE GENOMIC DNA]</scope>
    <source>
        <strain evidence="4 5">KCTC 29219</strain>
    </source>
</reference>
<dbReference type="SUPFAM" id="SSF54631">
    <property type="entry name" value="CBS-domain pair"/>
    <property type="match status" value="1"/>
</dbReference>
<keyword evidence="1 2" id="KW-0129">CBS domain</keyword>
<dbReference type="InterPro" id="IPR000644">
    <property type="entry name" value="CBS_dom"/>
</dbReference>
<keyword evidence="5" id="KW-1185">Reference proteome</keyword>
<evidence type="ECO:0000313" key="5">
    <source>
        <dbReference type="Proteomes" id="UP000292346"/>
    </source>
</evidence>
<evidence type="ECO:0000259" key="3">
    <source>
        <dbReference type="PROSITE" id="PS51371"/>
    </source>
</evidence>
<dbReference type="PANTHER" id="PTHR43080:SF2">
    <property type="entry name" value="CBS DOMAIN-CONTAINING PROTEIN"/>
    <property type="match status" value="1"/>
</dbReference>
<dbReference type="OrthoDB" id="3535009at2"/>
<accession>A0A4R0HDX6</accession>
<proteinExistence type="predicted"/>
<dbReference type="RefSeq" id="WP_131340011.1">
    <property type="nucleotide sequence ID" value="NZ_SJJZ01000002.1"/>
</dbReference>
<dbReference type="Pfam" id="PF00571">
    <property type="entry name" value="CBS"/>
    <property type="match status" value="2"/>
</dbReference>
<dbReference type="Gene3D" id="3.10.580.10">
    <property type="entry name" value="CBS-domain"/>
    <property type="match status" value="1"/>
</dbReference>
<organism evidence="4 5">
    <name type="scientific">Kribbella soli</name>
    <dbReference type="NCBI Taxonomy" id="1124743"/>
    <lineage>
        <taxon>Bacteria</taxon>
        <taxon>Bacillati</taxon>
        <taxon>Actinomycetota</taxon>
        <taxon>Actinomycetes</taxon>
        <taxon>Propionibacteriales</taxon>
        <taxon>Kribbellaceae</taxon>
        <taxon>Kribbella</taxon>
    </lineage>
</organism>
<protein>
    <submittedName>
        <fullName evidence="4">CBS domain-containing protein</fullName>
    </submittedName>
</protein>
<evidence type="ECO:0000256" key="1">
    <source>
        <dbReference type="ARBA" id="ARBA00023122"/>
    </source>
</evidence>
<name>A0A4R0HDX6_9ACTN</name>
<feature type="domain" description="CBS" evidence="3">
    <location>
        <begin position="6"/>
        <end position="66"/>
    </location>
</feature>
<dbReference type="InterPro" id="IPR051257">
    <property type="entry name" value="Diverse_CBS-Domain"/>
</dbReference>
<comment type="caution">
    <text evidence="4">The sequence shown here is derived from an EMBL/GenBank/DDBJ whole genome shotgun (WGS) entry which is preliminary data.</text>
</comment>
<feature type="domain" description="CBS" evidence="3">
    <location>
        <begin position="94"/>
        <end position="148"/>
    </location>
</feature>
<evidence type="ECO:0000256" key="2">
    <source>
        <dbReference type="PROSITE-ProRule" id="PRU00703"/>
    </source>
</evidence>
<dbReference type="Proteomes" id="UP000292346">
    <property type="component" value="Unassembled WGS sequence"/>
</dbReference>
<dbReference type="InterPro" id="IPR046342">
    <property type="entry name" value="CBS_dom_sf"/>
</dbReference>
<gene>
    <name evidence="4" type="ORF">E0H45_21815</name>
</gene>
<dbReference type="PROSITE" id="PS51371">
    <property type="entry name" value="CBS"/>
    <property type="match status" value="2"/>
</dbReference>
<dbReference type="PANTHER" id="PTHR43080">
    <property type="entry name" value="CBS DOMAIN-CONTAINING PROTEIN CBSX3, MITOCHONDRIAL"/>
    <property type="match status" value="1"/>
</dbReference>
<sequence>MHGEQMAEAFPVVTLDTDARQAVELLASRRLPGLIVVDEKGRPHSVLPASQVVRFLVPTYVQDDPSLARVMDEPLADQVADRLAGVTVRKLLPREPVELPVVNHDDTVIEVAAIMARLRCPLVAVVKDKEILGAITASRLLELVVAAH</sequence>
<dbReference type="SMART" id="SM00116">
    <property type="entry name" value="CBS"/>
    <property type="match status" value="2"/>
</dbReference>